<dbReference type="GO" id="GO:0046872">
    <property type="term" value="F:metal ion binding"/>
    <property type="evidence" value="ECO:0007669"/>
    <property type="project" value="UniProtKB-KW"/>
</dbReference>
<dbReference type="InterPro" id="IPR011008">
    <property type="entry name" value="Dimeric_a/b-barrel"/>
</dbReference>
<sequence>MSDESKSNKITRREMLYRTGAGGLGLLVGASGFGTISALGKTLDKEDKQTAEDAIPFYGTHQSGIITKPQTYIYLISLDLTTNQLSDVRDLFKEWTMASAHMSKAELVGPYTDNSYVPPEDTGEADGLSASKLTITYGFGPTFFDKNGSDRFGLASKKPKQLKSLPSFAGDQIEEQWTGGDLCVQVCAEDKQVAFHAIRNLIRIGRGIVTLRWMQSGFQRTPQADKKKGTPRNLFGFKDGTVNPSTDKEFNDIVWSNGSEAPWIKNGSYMVMRRIRMLLEVWDRTHLNEQEMTFGREKRSGAPLGHQDEFDDINFDKKDESGNPHIPVDSHIKLARGDGSEKILRRSYSYSSEMDPTRAQLDAGLLFISYQKDPFKQFVPIQKRMAGMDRMNEYIRHIGSAVFACPGGASKGGYIGDSLF</sequence>
<evidence type="ECO:0000256" key="7">
    <source>
        <dbReference type="ARBA" id="ARBA00023004"/>
    </source>
</evidence>
<keyword evidence="8" id="KW-0456">Lyase</keyword>
<dbReference type="InterPro" id="IPR006314">
    <property type="entry name" value="Dyp_peroxidase"/>
</dbReference>
<keyword evidence="6 13" id="KW-0560">Oxidoreductase</keyword>
<evidence type="ECO:0000256" key="2">
    <source>
        <dbReference type="ARBA" id="ARBA00022559"/>
    </source>
</evidence>
<feature type="region of interest" description="Disordered" evidence="14">
    <location>
        <begin position="220"/>
        <end position="240"/>
    </location>
</feature>
<dbReference type="InterPro" id="IPR048327">
    <property type="entry name" value="Dyp_perox_N"/>
</dbReference>
<comment type="subcellular location">
    <subcellularLocation>
        <location evidence="1">Cell envelope</location>
    </subcellularLocation>
</comment>
<evidence type="ECO:0000256" key="14">
    <source>
        <dbReference type="SAM" id="MobiDB-lite"/>
    </source>
</evidence>
<dbReference type="GO" id="GO:0033212">
    <property type="term" value="P:iron import into cell"/>
    <property type="evidence" value="ECO:0007669"/>
    <property type="project" value="InterPro"/>
</dbReference>
<dbReference type="Pfam" id="PF20628">
    <property type="entry name" value="Dyp_perox_C"/>
    <property type="match status" value="1"/>
</dbReference>
<keyword evidence="4 13" id="KW-0479">Metal-binding</keyword>
<dbReference type="PROSITE" id="PS51404">
    <property type="entry name" value="DYP_PEROXIDASE"/>
    <property type="match status" value="1"/>
</dbReference>
<feature type="transmembrane region" description="Helical" evidence="15">
    <location>
        <begin position="21"/>
        <end position="40"/>
    </location>
</feature>
<evidence type="ECO:0000256" key="5">
    <source>
        <dbReference type="ARBA" id="ARBA00022729"/>
    </source>
</evidence>
<organism evidence="18 19">
    <name type="scientific">Halobacillus salinus</name>
    <dbReference type="NCBI Taxonomy" id="192814"/>
    <lineage>
        <taxon>Bacteria</taxon>
        <taxon>Bacillati</taxon>
        <taxon>Bacillota</taxon>
        <taxon>Bacilli</taxon>
        <taxon>Bacillales</taxon>
        <taxon>Bacillaceae</taxon>
        <taxon>Halobacillus</taxon>
    </lineage>
</organism>
<dbReference type="GO" id="GO:0030313">
    <property type="term" value="C:cell envelope"/>
    <property type="evidence" value="ECO:0007669"/>
    <property type="project" value="UniProtKB-SubCell"/>
</dbReference>
<evidence type="ECO:0000256" key="1">
    <source>
        <dbReference type="ARBA" id="ARBA00004196"/>
    </source>
</evidence>
<dbReference type="PROSITE" id="PS00018">
    <property type="entry name" value="EF_HAND_1"/>
    <property type="match status" value="1"/>
</dbReference>
<comment type="function">
    <text evidence="13">Involved in the recovery of exogenous heme iron. Extracts iron from heme while preserving the protoporphyrin ring intact.</text>
</comment>
<feature type="domain" description="Dyp-type peroxidase C-terminal" evidence="17">
    <location>
        <begin position="230"/>
        <end position="409"/>
    </location>
</feature>
<gene>
    <name evidence="18" type="primary">efeB</name>
    <name evidence="18" type="ORF">E4663_02825</name>
</gene>
<evidence type="ECO:0000256" key="6">
    <source>
        <dbReference type="ARBA" id="ARBA00023002"/>
    </source>
</evidence>
<keyword evidence="5" id="KW-0732">Signal</keyword>
<evidence type="ECO:0000256" key="8">
    <source>
        <dbReference type="ARBA" id="ARBA00023239"/>
    </source>
</evidence>
<evidence type="ECO:0000256" key="13">
    <source>
        <dbReference type="RuleBase" id="RU365017"/>
    </source>
</evidence>
<comment type="cofactor">
    <cofactor evidence="13">
        <name>heme b</name>
        <dbReference type="ChEBI" id="CHEBI:60344"/>
    </cofactor>
    <text evidence="13">Binds 1 heme b (iron(II)-protoporphyrin IX) group non-covalently per subunit.</text>
</comment>
<dbReference type="GO" id="GO:0004325">
    <property type="term" value="F:ferrochelatase activity"/>
    <property type="evidence" value="ECO:0007669"/>
    <property type="project" value="UniProtKB-EC"/>
</dbReference>
<evidence type="ECO:0000259" key="17">
    <source>
        <dbReference type="Pfam" id="PF20628"/>
    </source>
</evidence>
<dbReference type="PANTHER" id="PTHR30521">
    <property type="entry name" value="DEFERROCHELATASE/PEROXIDASE"/>
    <property type="match status" value="1"/>
</dbReference>
<keyword evidence="19" id="KW-1185">Reference proteome</keyword>
<comment type="caution">
    <text evidence="18">The sequence shown here is derived from an EMBL/GenBank/DDBJ whole genome shotgun (WGS) entry which is preliminary data.</text>
</comment>
<keyword evidence="15" id="KW-1133">Transmembrane helix</keyword>
<comment type="catalytic activity">
    <reaction evidence="12">
        <text>heme b + 2 H(+) = protoporphyrin IX + Fe(2+)</text>
        <dbReference type="Rhea" id="RHEA:22584"/>
        <dbReference type="ChEBI" id="CHEBI:15378"/>
        <dbReference type="ChEBI" id="CHEBI:29033"/>
        <dbReference type="ChEBI" id="CHEBI:57306"/>
        <dbReference type="ChEBI" id="CHEBI:60344"/>
        <dbReference type="EC" id="4.98.1.1"/>
    </reaction>
    <physiologicalReaction direction="left-to-right" evidence="12">
        <dbReference type="Rhea" id="RHEA:22585"/>
    </physiologicalReaction>
</comment>
<evidence type="ECO:0000313" key="19">
    <source>
        <dbReference type="Proteomes" id="UP000297982"/>
    </source>
</evidence>
<proteinExistence type="inferred from homology"/>
<evidence type="ECO:0000313" key="18">
    <source>
        <dbReference type="EMBL" id="TGB03957.1"/>
    </source>
</evidence>
<evidence type="ECO:0000259" key="16">
    <source>
        <dbReference type="Pfam" id="PF04261"/>
    </source>
</evidence>
<protein>
    <recommendedName>
        <fullName evidence="10 13">Deferrochelatase</fullName>
        <ecNumber evidence="13">1.11.1.-</ecNumber>
    </recommendedName>
    <alternativeName>
        <fullName evidence="11 13">Peroxidase EfeB</fullName>
    </alternativeName>
</protein>
<accession>A0A4Z0H285</accession>
<keyword evidence="2 13" id="KW-0575">Peroxidase</keyword>
<dbReference type="SUPFAM" id="SSF54909">
    <property type="entry name" value="Dimeric alpha+beta barrel"/>
    <property type="match status" value="1"/>
</dbReference>
<dbReference type="RefSeq" id="WP_135326620.1">
    <property type="nucleotide sequence ID" value="NZ_SRJC01000001.1"/>
</dbReference>
<evidence type="ECO:0000256" key="3">
    <source>
        <dbReference type="ARBA" id="ARBA00022617"/>
    </source>
</evidence>
<evidence type="ECO:0000256" key="4">
    <source>
        <dbReference type="ARBA" id="ARBA00022723"/>
    </source>
</evidence>
<dbReference type="InterPro" id="IPR018247">
    <property type="entry name" value="EF_Hand_1_Ca_BS"/>
</dbReference>
<keyword evidence="3 13" id="KW-0349">Heme</keyword>
<evidence type="ECO:0000256" key="12">
    <source>
        <dbReference type="ARBA" id="ARBA00048856"/>
    </source>
</evidence>
<dbReference type="GO" id="GO:0005829">
    <property type="term" value="C:cytosol"/>
    <property type="evidence" value="ECO:0007669"/>
    <property type="project" value="TreeGrafter"/>
</dbReference>
<dbReference type="AlphaFoldDB" id="A0A4Z0H285"/>
<comment type="similarity">
    <text evidence="9 13">Belongs to the DyP-type peroxidase family.</text>
</comment>
<dbReference type="GO" id="GO:0004601">
    <property type="term" value="F:peroxidase activity"/>
    <property type="evidence" value="ECO:0007669"/>
    <property type="project" value="UniProtKB-KW"/>
</dbReference>
<dbReference type="Proteomes" id="UP000297982">
    <property type="component" value="Unassembled WGS sequence"/>
</dbReference>
<evidence type="ECO:0000256" key="9">
    <source>
        <dbReference type="ARBA" id="ARBA00025737"/>
    </source>
</evidence>
<dbReference type="PROSITE" id="PS51318">
    <property type="entry name" value="TAT"/>
    <property type="match status" value="1"/>
</dbReference>
<dbReference type="NCBIfam" id="TIGR01412">
    <property type="entry name" value="tat_substr_1"/>
    <property type="match status" value="1"/>
</dbReference>
<reference evidence="18 19" key="1">
    <citation type="journal article" date="2003" name="Int. J. Syst. Evol. Microbiol.">
        <title>Halobacillus salinus sp. nov., isolated from a salt lake on the coast of the East Sea in Korea.</title>
        <authorList>
            <person name="Yoon J.H."/>
            <person name="Kang K.H."/>
            <person name="Park Y.H."/>
        </authorList>
    </citation>
    <scope>NUCLEOTIDE SEQUENCE [LARGE SCALE GENOMIC DNA]</scope>
    <source>
        <strain evidence="18 19">HSL-3</strain>
    </source>
</reference>
<dbReference type="InterPro" id="IPR048328">
    <property type="entry name" value="Dyp_perox_C"/>
</dbReference>
<evidence type="ECO:0000256" key="15">
    <source>
        <dbReference type="SAM" id="Phobius"/>
    </source>
</evidence>
<dbReference type="NCBIfam" id="TIGR01413">
    <property type="entry name" value="Dyp_perox_fam"/>
    <property type="match status" value="1"/>
</dbReference>
<name>A0A4Z0H285_9BACI</name>
<evidence type="ECO:0000256" key="10">
    <source>
        <dbReference type="ARBA" id="ARBA00033771"/>
    </source>
</evidence>
<keyword evidence="15" id="KW-0812">Transmembrane</keyword>
<feature type="domain" description="Dyp-type peroxidase N-terminal" evidence="16">
    <location>
        <begin position="62"/>
        <end position="219"/>
    </location>
</feature>
<keyword evidence="7 13" id="KW-0408">Iron</keyword>
<dbReference type="GO" id="GO:0020037">
    <property type="term" value="F:heme binding"/>
    <property type="evidence" value="ECO:0007669"/>
    <property type="project" value="InterPro"/>
</dbReference>
<dbReference type="Pfam" id="PF04261">
    <property type="entry name" value="Dyp_perox_N"/>
    <property type="match status" value="1"/>
</dbReference>
<evidence type="ECO:0000256" key="11">
    <source>
        <dbReference type="ARBA" id="ARBA00033775"/>
    </source>
</evidence>
<keyword evidence="15" id="KW-0472">Membrane</keyword>
<dbReference type="InterPro" id="IPR006311">
    <property type="entry name" value="TAT_signal"/>
</dbReference>
<dbReference type="EC" id="1.11.1.-" evidence="13"/>
<dbReference type="EMBL" id="SRJC01000001">
    <property type="protein sequence ID" value="TGB03957.1"/>
    <property type="molecule type" value="Genomic_DNA"/>
</dbReference>
<dbReference type="STRING" id="192814.GCA_900166575_00880"/>
<dbReference type="PANTHER" id="PTHR30521:SF4">
    <property type="entry name" value="DEFERROCHELATASE"/>
    <property type="match status" value="1"/>
</dbReference>
<dbReference type="InterPro" id="IPR006313">
    <property type="entry name" value="EfeB/EfeN"/>
</dbReference>